<comment type="similarity">
    <text evidence="1">Belongs to the RNA polymerase subunit omega family.</text>
</comment>
<evidence type="ECO:0000256" key="6">
    <source>
        <dbReference type="ARBA" id="ARBA00022695"/>
    </source>
</evidence>
<evidence type="ECO:0000256" key="4">
    <source>
        <dbReference type="ARBA" id="ARBA00022478"/>
    </source>
</evidence>
<evidence type="ECO:0000313" key="11">
    <source>
        <dbReference type="Proteomes" id="UP000824204"/>
    </source>
</evidence>
<evidence type="ECO:0000256" key="1">
    <source>
        <dbReference type="ARBA" id="ARBA00006711"/>
    </source>
</evidence>
<evidence type="ECO:0000256" key="3">
    <source>
        <dbReference type="ARBA" id="ARBA00013725"/>
    </source>
</evidence>
<dbReference type="AlphaFoldDB" id="A0A9D1V8C9"/>
<evidence type="ECO:0000256" key="5">
    <source>
        <dbReference type="ARBA" id="ARBA00022679"/>
    </source>
</evidence>
<dbReference type="GO" id="GO:0003677">
    <property type="term" value="F:DNA binding"/>
    <property type="evidence" value="ECO:0007669"/>
    <property type="project" value="InterPro"/>
</dbReference>
<dbReference type="GO" id="GO:0000428">
    <property type="term" value="C:DNA-directed RNA polymerase complex"/>
    <property type="evidence" value="ECO:0007669"/>
    <property type="project" value="UniProtKB-KW"/>
</dbReference>
<keyword evidence="4 10" id="KW-0240">DNA-directed RNA polymerase</keyword>
<evidence type="ECO:0000256" key="9">
    <source>
        <dbReference type="ARBA" id="ARBA00048552"/>
    </source>
</evidence>
<dbReference type="Proteomes" id="UP000824204">
    <property type="component" value="Unassembled WGS sequence"/>
</dbReference>
<dbReference type="InterPro" id="IPR003716">
    <property type="entry name" value="DNA-dir_RNA_pol_omega"/>
</dbReference>
<keyword evidence="6 10" id="KW-0548">Nucleotidyltransferase</keyword>
<evidence type="ECO:0000313" key="10">
    <source>
        <dbReference type="EMBL" id="HIX07980.1"/>
    </source>
</evidence>
<evidence type="ECO:0000256" key="8">
    <source>
        <dbReference type="ARBA" id="ARBA00029924"/>
    </source>
</evidence>
<organism evidence="10 11">
    <name type="scientific">Candidatus Borkfalkia faecipullorum</name>
    <dbReference type="NCBI Taxonomy" id="2838510"/>
    <lineage>
        <taxon>Bacteria</taxon>
        <taxon>Bacillati</taxon>
        <taxon>Bacillota</taxon>
        <taxon>Clostridia</taxon>
        <taxon>Christensenellales</taxon>
        <taxon>Christensenellaceae</taxon>
        <taxon>Candidatus Borkfalkia</taxon>
    </lineage>
</organism>
<dbReference type="SUPFAM" id="SSF63562">
    <property type="entry name" value="RPB6/omega subunit-like"/>
    <property type="match status" value="1"/>
</dbReference>
<evidence type="ECO:0000256" key="7">
    <source>
        <dbReference type="ARBA" id="ARBA00023163"/>
    </source>
</evidence>
<keyword evidence="7" id="KW-0804">Transcription</keyword>
<dbReference type="Pfam" id="PF01192">
    <property type="entry name" value="RNA_pol_Rpb6"/>
    <property type="match status" value="1"/>
</dbReference>
<dbReference type="GO" id="GO:0006351">
    <property type="term" value="P:DNA-templated transcription"/>
    <property type="evidence" value="ECO:0007669"/>
    <property type="project" value="InterPro"/>
</dbReference>
<sequence length="73" mass="7933">MINEPVVDILVEKLGTPENPASRYALCVVVAKRARQIIDQEQSQGIHELPGGVKEIALACQEIASGKMTMTKD</sequence>
<dbReference type="SMART" id="SM01409">
    <property type="entry name" value="RNA_pol_Rpb6"/>
    <property type="match status" value="1"/>
</dbReference>
<comment type="catalytic activity">
    <reaction evidence="9">
        <text>RNA(n) + a ribonucleoside 5'-triphosphate = RNA(n+1) + diphosphate</text>
        <dbReference type="Rhea" id="RHEA:21248"/>
        <dbReference type="Rhea" id="RHEA-COMP:14527"/>
        <dbReference type="Rhea" id="RHEA-COMP:17342"/>
        <dbReference type="ChEBI" id="CHEBI:33019"/>
        <dbReference type="ChEBI" id="CHEBI:61557"/>
        <dbReference type="ChEBI" id="CHEBI:140395"/>
        <dbReference type="EC" id="2.7.7.6"/>
    </reaction>
</comment>
<reference evidence="10" key="2">
    <citation type="submission" date="2021-04" db="EMBL/GenBank/DDBJ databases">
        <authorList>
            <person name="Gilroy R."/>
        </authorList>
    </citation>
    <scope>NUCLEOTIDE SEQUENCE</scope>
    <source>
        <strain evidence="10">811</strain>
    </source>
</reference>
<keyword evidence="5 10" id="KW-0808">Transferase</keyword>
<dbReference type="Gene3D" id="3.90.940.10">
    <property type="match status" value="1"/>
</dbReference>
<evidence type="ECO:0000256" key="2">
    <source>
        <dbReference type="ARBA" id="ARBA00012418"/>
    </source>
</evidence>
<protein>
    <recommendedName>
        <fullName evidence="3">DNA-directed RNA polymerase subunit omega</fullName>
        <ecNumber evidence="2">2.7.7.6</ecNumber>
    </recommendedName>
    <alternativeName>
        <fullName evidence="8">Transcriptase subunit omega</fullName>
    </alternativeName>
</protein>
<dbReference type="InterPro" id="IPR006110">
    <property type="entry name" value="Pol_omega/Rpo6/RPB6"/>
</dbReference>
<dbReference type="EMBL" id="DXFX01000074">
    <property type="protein sequence ID" value="HIX07980.1"/>
    <property type="molecule type" value="Genomic_DNA"/>
</dbReference>
<proteinExistence type="inferred from homology"/>
<dbReference type="EC" id="2.7.7.6" evidence="2"/>
<name>A0A9D1V8C9_9FIRM</name>
<dbReference type="NCBIfam" id="TIGR00690">
    <property type="entry name" value="rpoZ"/>
    <property type="match status" value="1"/>
</dbReference>
<gene>
    <name evidence="10" type="primary">rpoZ</name>
    <name evidence="10" type="ORF">H9741_05890</name>
</gene>
<accession>A0A9D1V8C9</accession>
<comment type="caution">
    <text evidence="10">The sequence shown here is derived from an EMBL/GenBank/DDBJ whole genome shotgun (WGS) entry which is preliminary data.</text>
</comment>
<dbReference type="GO" id="GO:0003899">
    <property type="term" value="F:DNA-directed RNA polymerase activity"/>
    <property type="evidence" value="ECO:0007669"/>
    <property type="project" value="UniProtKB-EC"/>
</dbReference>
<reference evidence="10" key="1">
    <citation type="journal article" date="2021" name="PeerJ">
        <title>Extensive microbial diversity within the chicken gut microbiome revealed by metagenomics and culture.</title>
        <authorList>
            <person name="Gilroy R."/>
            <person name="Ravi A."/>
            <person name="Getino M."/>
            <person name="Pursley I."/>
            <person name="Horton D.L."/>
            <person name="Alikhan N.F."/>
            <person name="Baker D."/>
            <person name="Gharbi K."/>
            <person name="Hall N."/>
            <person name="Watson M."/>
            <person name="Adriaenssens E.M."/>
            <person name="Foster-Nyarko E."/>
            <person name="Jarju S."/>
            <person name="Secka A."/>
            <person name="Antonio M."/>
            <person name="Oren A."/>
            <person name="Chaudhuri R.R."/>
            <person name="La Ragione R."/>
            <person name="Hildebrand F."/>
            <person name="Pallen M.J."/>
        </authorList>
    </citation>
    <scope>NUCLEOTIDE SEQUENCE</scope>
    <source>
        <strain evidence="10">811</strain>
    </source>
</reference>
<dbReference type="InterPro" id="IPR036161">
    <property type="entry name" value="RPB6/omega-like_sf"/>
</dbReference>